<dbReference type="EMBL" id="JAKKPZ010000364">
    <property type="protein sequence ID" value="KAI1695897.1"/>
    <property type="molecule type" value="Genomic_DNA"/>
</dbReference>
<feature type="compositionally biased region" description="Basic and acidic residues" evidence="1">
    <location>
        <begin position="151"/>
        <end position="162"/>
    </location>
</feature>
<proteinExistence type="predicted"/>
<accession>A0AAD4MI58</accession>
<keyword evidence="4" id="KW-1185">Reference proteome</keyword>
<feature type="region of interest" description="Disordered" evidence="1">
    <location>
        <begin position="141"/>
        <end position="213"/>
    </location>
</feature>
<protein>
    <submittedName>
        <fullName evidence="3">Uncharacterized protein</fullName>
    </submittedName>
</protein>
<dbReference type="AlphaFoldDB" id="A0AAD4MI58"/>
<feature type="compositionally biased region" description="Low complexity" evidence="1">
    <location>
        <begin position="392"/>
        <end position="411"/>
    </location>
</feature>
<feature type="chain" id="PRO_5041937048" evidence="2">
    <location>
        <begin position="31"/>
        <end position="501"/>
    </location>
</feature>
<gene>
    <name evidence="3" type="ORF">DdX_19328</name>
</gene>
<reference evidence="3" key="1">
    <citation type="submission" date="2022-01" db="EMBL/GenBank/DDBJ databases">
        <title>Genome Sequence Resource for Two Populations of Ditylenchus destructor, the Migratory Endoparasitic Phytonematode.</title>
        <authorList>
            <person name="Zhang H."/>
            <person name="Lin R."/>
            <person name="Xie B."/>
        </authorList>
    </citation>
    <scope>NUCLEOTIDE SEQUENCE</scope>
    <source>
        <strain evidence="3">BazhouSP</strain>
    </source>
</reference>
<feature type="region of interest" description="Disordered" evidence="1">
    <location>
        <begin position="392"/>
        <end position="427"/>
    </location>
</feature>
<organism evidence="3 4">
    <name type="scientific">Ditylenchus destructor</name>
    <dbReference type="NCBI Taxonomy" id="166010"/>
    <lineage>
        <taxon>Eukaryota</taxon>
        <taxon>Metazoa</taxon>
        <taxon>Ecdysozoa</taxon>
        <taxon>Nematoda</taxon>
        <taxon>Chromadorea</taxon>
        <taxon>Rhabditida</taxon>
        <taxon>Tylenchina</taxon>
        <taxon>Tylenchomorpha</taxon>
        <taxon>Sphaerularioidea</taxon>
        <taxon>Anguinidae</taxon>
        <taxon>Anguininae</taxon>
        <taxon>Ditylenchus</taxon>
    </lineage>
</organism>
<keyword evidence="2" id="KW-0732">Signal</keyword>
<feature type="compositionally biased region" description="Polar residues" evidence="1">
    <location>
        <begin position="480"/>
        <end position="489"/>
    </location>
</feature>
<evidence type="ECO:0000256" key="2">
    <source>
        <dbReference type="SAM" id="SignalP"/>
    </source>
</evidence>
<comment type="caution">
    <text evidence="3">The sequence shown here is derived from an EMBL/GenBank/DDBJ whole genome shotgun (WGS) entry which is preliminary data.</text>
</comment>
<sequence>MWSDFIFHRIRRFICFALLATFVFAGRALAVEPASIVVENAASNEPAQAHYPTPIVSSFSGSYLREMRNWVRSAPSHKSTVEIFSPQFISTSTWENGKTFEAPRSSAVDESAGVPVSSSLENGRSNHLSSFYDVKAIDKSTNSVEPIEDSGALKERSMDTKSDWQGSGRLSRFRRKHDTSASSREIHVLQGRANRRQRRRKTEPLSNGSMTSMDELEVKSDAELQKTMHRTTMRTPTYGNSSEVDLVTPASSLITHHSMMHFPQHPVAPIAQNLPPAPGSGIYTGVDPSQSSATSSTSSGQANRNITTEQFEQLGCGFDLLTQSCKDVFQIGWCQQCADFGNIFLHDCKCTSVTALYSNAMAAFASAAAAAGASAAINANIANQTLYAAAHQAQQGPQPQQPGVGFAAQQPYGTQQAPPPPSTVYQPAAGYSQLQQPHVVQPVQHQGQILTLQTPATFSSLPAPQPTLPTLPNYQPAEVISQQSQQSPTYFGVAAQPSQVG</sequence>
<feature type="signal peptide" evidence="2">
    <location>
        <begin position="1"/>
        <end position="30"/>
    </location>
</feature>
<evidence type="ECO:0000313" key="3">
    <source>
        <dbReference type="EMBL" id="KAI1695897.1"/>
    </source>
</evidence>
<feature type="region of interest" description="Disordered" evidence="1">
    <location>
        <begin position="458"/>
        <end position="501"/>
    </location>
</feature>
<name>A0AAD4MI58_9BILA</name>
<evidence type="ECO:0000256" key="1">
    <source>
        <dbReference type="SAM" id="MobiDB-lite"/>
    </source>
</evidence>
<evidence type="ECO:0000313" key="4">
    <source>
        <dbReference type="Proteomes" id="UP001201812"/>
    </source>
</evidence>
<feature type="region of interest" description="Disordered" evidence="1">
    <location>
        <begin position="279"/>
        <end position="304"/>
    </location>
</feature>
<dbReference type="Proteomes" id="UP001201812">
    <property type="component" value="Unassembled WGS sequence"/>
</dbReference>
<feature type="compositionally biased region" description="Low complexity" evidence="1">
    <location>
        <begin position="289"/>
        <end position="302"/>
    </location>
</feature>